<comment type="caution">
    <text evidence="2">The sequence shown here is derived from an EMBL/GenBank/DDBJ whole genome shotgun (WGS) entry which is preliminary data.</text>
</comment>
<dbReference type="PANTHER" id="PTHR43640:SF1">
    <property type="entry name" value="THIOREDOXIN-DEPENDENT PEROXIREDOXIN"/>
    <property type="match status" value="1"/>
</dbReference>
<evidence type="ECO:0000313" key="3">
    <source>
        <dbReference type="Proteomes" id="UP000520814"/>
    </source>
</evidence>
<dbReference type="SUPFAM" id="SSF52833">
    <property type="entry name" value="Thioredoxin-like"/>
    <property type="match status" value="1"/>
</dbReference>
<protein>
    <submittedName>
        <fullName evidence="2">Peroxiredoxin</fullName>
    </submittedName>
</protein>
<keyword evidence="3" id="KW-1185">Reference proteome</keyword>
<name>A0A7W9STP9_ARMRO</name>
<reference evidence="2 3" key="1">
    <citation type="submission" date="2020-08" db="EMBL/GenBank/DDBJ databases">
        <title>Genomic Encyclopedia of Type Strains, Phase IV (KMG-IV): sequencing the most valuable type-strain genomes for metagenomic binning, comparative biology and taxonomic classification.</title>
        <authorList>
            <person name="Goeker M."/>
        </authorList>
    </citation>
    <scope>NUCLEOTIDE SEQUENCE [LARGE SCALE GENOMIC DNA]</scope>
    <source>
        <strain evidence="2 3">DSM 23562</strain>
    </source>
</reference>
<dbReference type="InterPro" id="IPR013740">
    <property type="entry name" value="Redoxin"/>
</dbReference>
<gene>
    <name evidence="2" type="ORF">HNQ39_003589</name>
</gene>
<dbReference type="InterPro" id="IPR036249">
    <property type="entry name" value="Thioredoxin-like_sf"/>
</dbReference>
<accession>A0A7W9STP9</accession>
<dbReference type="Pfam" id="PF08534">
    <property type="entry name" value="Redoxin"/>
    <property type="match status" value="1"/>
</dbReference>
<organism evidence="2 3">
    <name type="scientific">Armatimonas rosea</name>
    <dbReference type="NCBI Taxonomy" id="685828"/>
    <lineage>
        <taxon>Bacteria</taxon>
        <taxon>Bacillati</taxon>
        <taxon>Armatimonadota</taxon>
        <taxon>Armatimonadia</taxon>
        <taxon>Armatimonadales</taxon>
        <taxon>Armatimonadaceae</taxon>
        <taxon>Armatimonas</taxon>
    </lineage>
</organism>
<dbReference type="InterPro" id="IPR047262">
    <property type="entry name" value="PRX-like1"/>
</dbReference>
<dbReference type="InterPro" id="IPR013766">
    <property type="entry name" value="Thioredoxin_domain"/>
</dbReference>
<dbReference type="RefSeq" id="WP_184199456.1">
    <property type="nucleotide sequence ID" value="NZ_JACHGW010000003.1"/>
</dbReference>
<proteinExistence type="predicted"/>
<sequence>MLNRRAYIGLAAGLTGALALGLNASAKRGPLKIGEVVKAPVLRDIASDKPLDLASYKGKKVVVGIFVQKNCGTTWKYYGKMGEIIAKFKAKGVEVVGIHSSQGETDDMMLSDLQSKNLNIPLLDDKKDQALMKLVGANCTPTFVVIDKDSKLRYFGSYDKYGSAPNYVPDALNAILAGKPVKMAQTRAFG</sequence>
<dbReference type="AlphaFoldDB" id="A0A7W9STP9"/>
<evidence type="ECO:0000313" key="2">
    <source>
        <dbReference type="EMBL" id="MBB6051779.1"/>
    </source>
</evidence>
<feature type="domain" description="Thioredoxin" evidence="1">
    <location>
        <begin position="18"/>
        <end position="177"/>
    </location>
</feature>
<dbReference type="Gene3D" id="3.40.30.10">
    <property type="entry name" value="Glutaredoxin"/>
    <property type="match status" value="1"/>
</dbReference>
<dbReference type="GO" id="GO:0016491">
    <property type="term" value="F:oxidoreductase activity"/>
    <property type="evidence" value="ECO:0007669"/>
    <property type="project" value="InterPro"/>
</dbReference>
<evidence type="ECO:0000259" key="1">
    <source>
        <dbReference type="PROSITE" id="PS51352"/>
    </source>
</evidence>
<dbReference type="PANTHER" id="PTHR43640">
    <property type="entry name" value="OS07G0260300 PROTEIN"/>
    <property type="match status" value="1"/>
</dbReference>
<dbReference type="EMBL" id="JACHGW010000003">
    <property type="protein sequence ID" value="MBB6051779.1"/>
    <property type="molecule type" value="Genomic_DNA"/>
</dbReference>
<dbReference type="Proteomes" id="UP000520814">
    <property type="component" value="Unassembled WGS sequence"/>
</dbReference>
<dbReference type="PROSITE" id="PS51352">
    <property type="entry name" value="THIOREDOXIN_2"/>
    <property type="match status" value="1"/>
</dbReference>